<proteinExistence type="predicted"/>
<organism evidence="1 2">
    <name type="scientific">Eudyptes chrysocome</name>
    <name type="common">Western rockhopper penguin</name>
    <name type="synonym">Aptenodytes chrysocome</name>
    <dbReference type="NCBI Taxonomy" id="79626"/>
    <lineage>
        <taxon>Eukaryota</taxon>
        <taxon>Metazoa</taxon>
        <taxon>Chordata</taxon>
        <taxon>Craniata</taxon>
        <taxon>Vertebrata</taxon>
        <taxon>Euteleostomi</taxon>
        <taxon>Archelosauria</taxon>
        <taxon>Archosauria</taxon>
        <taxon>Dinosauria</taxon>
        <taxon>Saurischia</taxon>
        <taxon>Theropoda</taxon>
        <taxon>Coelurosauria</taxon>
        <taxon>Aves</taxon>
        <taxon>Neognathae</taxon>
        <taxon>Neoaves</taxon>
        <taxon>Aequornithes</taxon>
        <taxon>Sphenisciformes</taxon>
        <taxon>Spheniscidae</taxon>
        <taxon>Eudyptes</taxon>
    </lineage>
</organism>
<gene>
    <name evidence="1" type="primary">USP36</name>
    <name evidence="1" type="ORF">FQV12_0004034</name>
</gene>
<name>A0A8J4KW62_EUDCH</name>
<keyword evidence="1" id="KW-0378">Hydrolase</keyword>
<sequence length="102" mass="11515">ESNAVEELLKNSSDKAYGKQVLTWEGESSAVSQDAVQEAARACSETVIDEWDEDYDKGKVKKVKKLKREWKRQSNPFQQLQAKRGFWSATHPAKAASLSSRL</sequence>
<keyword evidence="2" id="KW-1185">Reference proteome</keyword>
<dbReference type="GO" id="GO:0016787">
    <property type="term" value="F:hydrolase activity"/>
    <property type="evidence" value="ECO:0007669"/>
    <property type="project" value="UniProtKB-KW"/>
</dbReference>
<comment type="caution">
    <text evidence="1">The sequence shown here is derived from an EMBL/GenBank/DDBJ whole genome shotgun (WGS) entry which is preliminary data.</text>
</comment>
<dbReference type="Proteomes" id="UP000716595">
    <property type="component" value="Unassembled WGS sequence"/>
</dbReference>
<reference evidence="1" key="1">
    <citation type="journal article" date="2019" name="Gigascience">
        <title>High-coverage genomes to elucidate the evolution of penguins.</title>
        <authorList>
            <person name="Pan H."/>
            <person name="Cole T.L."/>
            <person name="Bi X."/>
            <person name="Fang M."/>
            <person name="Zhou C."/>
            <person name="Yang Z."/>
            <person name="Ksepka D.T."/>
            <person name="Hart T."/>
            <person name="Bouzat J.L."/>
            <person name="Argilla L.S."/>
            <person name="Bertelsen M.F."/>
            <person name="Boersma P.D."/>
            <person name="Bost C.A."/>
            <person name="Cherel Y."/>
            <person name="Dann P."/>
            <person name="Fiddaman S.R."/>
            <person name="Howard P."/>
            <person name="Labuschagne K."/>
            <person name="Mattern T."/>
            <person name="Miller G."/>
            <person name="Parker P."/>
            <person name="Phillips R.A."/>
            <person name="Quillfeldt P."/>
            <person name="Ryan P.G."/>
            <person name="Taylor H."/>
            <person name="Thompson D.R."/>
            <person name="Young M.J."/>
            <person name="Ellegaard M.R."/>
            <person name="Gilbert M.T.P."/>
            <person name="Sinding M.S."/>
            <person name="Pacheco G."/>
            <person name="Shepherd L.D."/>
            <person name="Tennyson A.J.D."/>
            <person name="Grosser S."/>
            <person name="Kay E."/>
            <person name="Nupen L.J."/>
            <person name="Ellenberg U."/>
            <person name="Houston D.M."/>
            <person name="Reeve A.H."/>
            <person name="Johnson K."/>
            <person name="Masello J.F."/>
            <person name="Stracke T."/>
            <person name="McKinlay B."/>
            <person name="Borboroglu P.G."/>
            <person name="Zhang D.X."/>
            <person name="Zhang G."/>
        </authorList>
    </citation>
    <scope>NUCLEOTIDE SEQUENCE</scope>
    <source>
        <strain evidence="1">RH 110-1</strain>
    </source>
</reference>
<evidence type="ECO:0000313" key="2">
    <source>
        <dbReference type="Proteomes" id="UP000716595"/>
    </source>
</evidence>
<protein>
    <submittedName>
        <fullName evidence="1">Ubiquitin carboxyl-terminal hydrolase 36</fullName>
    </submittedName>
</protein>
<evidence type="ECO:0000313" key="1">
    <source>
        <dbReference type="EMBL" id="KAF1650005.1"/>
    </source>
</evidence>
<feature type="non-terminal residue" evidence="1">
    <location>
        <position position="102"/>
    </location>
</feature>
<accession>A0A8J4KW62</accession>
<dbReference type="AlphaFoldDB" id="A0A8J4KW62"/>
<feature type="non-terminal residue" evidence="1">
    <location>
        <position position="1"/>
    </location>
</feature>
<dbReference type="EMBL" id="VULL01001356">
    <property type="protein sequence ID" value="KAF1650005.1"/>
    <property type="molecule type" value="Genomic_DNA"/>
</dbReference>